<reference evidence="14" key="1">
    <citation type="submission" date="2022-08" db="EMBL/GenBank/DDBJ databases">
        <authorList>
            <person name="Gutierrez-Valencia J."/>
        </authorList>
    </citation>
    <scope>NUCLEOTIDE SEQUENCE</scope>
</reference>
<evidence type="ECO:0000256" key="6">
    <source>
        <dbReference type="ARBA" id="ARBA00022679"/>
    </source>
</evidence>
<evidence type="ECO:0000256" key="8">
    <source>
        <dbReference type="ARBA" id="ARBA00022824"/>
    </source>
</evidence>
<evidence type="ECO:0000256" key="13">
    <source>
        <dbReference type="SAM" id="Phobius"/>
    </source>
</evidence>
<evidence type="ECO:0000256" key="11">
    <source>
        <dbReference type="ARBA" id="ARBA00023136"/>
    </source>
</evidence>
<keyword evidence="15" id="KW-1185">Reference proteome</keyword>
<feature type="transmembrane region" description="Helical" evidence="13">
    <location>
        <begin position="28"/>
        <end position="50"/>
    </location>
</feature>
<dbReference type="SUPFAM" id="SSF64005">
    <property type="entry name" value="Undecaprenyl diphosphate synthase"/>
    <property type="match status" value="1"/>
</dbReference>
<comment type="catalytic activity">
    <reaction evidence="12">
        <text>n isopentenyl diphosphate + (2E,6E)-farnesyl diphosphate = a di-trans,poly-cis-polyprenyl diphosphate + n diphosphate</text>
        <dbReference type="Rhea" id="RHEA:53008"/>
        <dbReference type="Rhea" id="RHEA-COMP:19494"/>
        <dbReference type="ChEBI" id="CHEBI:33019"/>
        <dbReference type="ChEBI" id="CHEBI:128769"/>
        <dbReference type="ChEBI" id="CHEBI:136960"/>
        <dbReference type="ChEBI" id="CHEBI:175763"/>
        <dbReference type="EC" id="2.5.1.87"/>
    </reaction>
</comment>
<comment type="subcellular location">
    <subcellularLocation>
        <location evidence="2">Endoplasmic reticulum membrane</location>
    </subcellularLocation>
</comment>
<evidence type="ECO:0000313" key="15">
    <source>
        <dbReference type="Proteomes" id="UP001154282"/>
    </source>
</evidence>
<keyword evidence="10 13" id="KW-1133">Transmembrane helix</keyword>
<keyword evidence="7 13" id="KW-0812">Transmembrane</keyword>
<comment type="cofactor">
    <cofactor evidence="1">
        <name>Mg(2+)</name>
        <dbReference type="ChEBI" id="CHEBI:18420"/>
    </cofactor>
</comment>
<accession>A0AAV0LUE2</accession>
<dbReference type="Proteomes" id="UP001154282">
    <property type="component" value="Unassembled WGS sequence"/>
</dbReference>
<comment type="caution">
    <text evidence="14">The sequence shown here is derived from an EMBL/GenBank/DDBJ whole genome shotgun (WGS) entry which is preliminary data.</text>
</comment>
<dbReference type="Gene3D" id="3.40.1180.10">
    <property type="entry name" value="Decaprenyl diphosphate synthase-like"/>
    <property type="match status" value="1"/>
</dbReference>
<evidence type="ECO:0000256" key="1">
    <source>
        <dbReference type="ARBA" id="ARBA00001946"/>
    </source>
</evidence>
<name>A0AAV0LUE2_9ROSI</name>
<dbReference type="EC" id="2.5.1.87" evidence="5"/>
<dbReference type="GO" id="GO:0005789">
    <property type="term" value="C:endoplasmic reticulum membrane"/>
    <property type="evidence" value="ECO:0007669"/>
    <property type="project" value="UniProtKB-SubCell"/>
</dbReference>
<organism evidence="14 15">
    <name type="scientific">Linum tenue</name>
    <dbReference type="NCBI Taxonomy" id="586396"/>
    <lineage>
        <taxon>Eukaryota</taxon>
        <taxon>Viridiplantae</taxon>
        <taxon>Streptophyta</taxon>
        <taxon>Embryophyta</taxon>
        <taxon>Tracheophyta</taxon>
        <taxon>Spermatophyta</taxon>
        <taxon>Magnoliopsida</taxon>
        <taxon>eudicotyledons</taxon>
        <taxon>Gunneridae</taxon>
        <taxon>Pentapetalae</taxon>
        <taxon>rosids</taxon>
        <taxon>fabids</taxon>
        <taxon>Malpighiales</taxon>
        <taxon>Linaceae</taxon>
        <taxon>Linum</taxon>
    </lineage>
</organism>
<dbReference type="GO" id="GO:0045547">
    <property type="term" value="F:ditrans,polycis-polyprenyl diphosphate synthase [(2E,6E)-farnesyl diphosphate specific] activity"/>
    <property type="evidence" value="ECO:0007669"/>
    <property type="project" value="UniProtKB-EC"/>
</dbReference>
<keyword evidence="8" id="KW-0256">Endoplasmic reticulum</keyword>
<comment type="pathway">
    <text evidence="3">Protein modification; protein glycosylation.</text>
</comment>
<proteinExistence type="inferred from homology"/>
<keyword evidence="6" id="KW-0808">Transferase</keyword>
<dbReference type="PANTHER" id="PTHR21528:SF0">
    <property type="entry name" value="DEHYDRODOLICHYL DIPHOSPHATE SYNTHASE COMPLEX SUBUNIT NUS1"/>
    <property type="match status" value="1"/>
</dbReference>
<keyword evidence="11 13" id="KW-0472">Membrane</keyword>
<dbReference type="EMBL" id="CAMGYJ010000006">
    <property type="protein sequence ID" value="CAI0438083.1"/>
    <property type="molecule type" value="Genomic_DNA"/>
</dbReference>
<evidence type="ECO:0000256" key="7">
    <source>
        <dbReference type="ARBA" id="ARBA00022692"/>
    </source>
</evidence>
<evidence type="ECO:0000256" key="9">
    <source>
        <dbReference type="ARBA" id="ARBA00022842"/>
    </source>
</evidence>
<evidence type="ECO:0000256" key="12">
    <source>
        <dbReference type="ARBA" id="ARBA00047353"/>
    </source>
</evidence>
<dbReference type="InterPro" id="IPR036424">
    <property type="entry name" value="UPP_synth-like_sf"/>
</dbReference>
<dbReference type="AlphaFoldDB" id="A0AAV0LUE2"/>
<gene>
    <name evidence="14" type="ORF">LITE_LOCUS25687</name>
</gene>
<evidence type="ECO:0000256" key="10">
    <source>
        <dbReference type="ARBA" id="ARBA00022989"/>
    </source>
</evidence>
<evidence type="ECO:0000256" key="4">
    <source>
        <dbReference type="ARBA" id="ARBA00005432"/>
    </source>
</evidence>
<evidence type="ECO:0000256" key="5">
    <source>
        <dbReference type="ARBA" id="ARBA00012596"/>
    </source>
</evidence>
<sequence length="254" mass="28378">MDSKQKVRGFSCSIHQIGNLGLQLLWSLVHLLISIGYFVVAAAAAVESYLISSGLLTRYKVLNISKLKYLAIVIESDDAVQTSKVVQLLRWLEVMGVKRMCLYDAQGVLKKSKASIVKMLDNAVLFEELDEKDLLEKPKCMALEFASMSDGKEGVVKAANLLFAKYMELGNRDGLDDEFFTEAQVGEALRAVGCKGPEPDLLLVYAPVRCHLGFPAWRTRYTEIVHMGSLKSMRLGSLTKAIYKFTRVRQNYGK</sequence>
<protein>
    <recommendedName>
        <fullName evidence="5">ditrans,polycis-polyprenyl diphosphate synthase [(2E,6E)-farnesyldiphosphate specific]</fullName>
        <ecNumber evidence="5">2.5.1.87</ecNumber>
    </recommendedName>
</protein>
<evidence type="ECO:0000313" key="14">
    <source>
        <dbReference type="EMBL" id="CAI0438083.1"/>
    </source>
</evidence>
<evidence type="ECO:0000256" key="2">
    <source>
        <dbReference type="ARBA" id="ARBA00004586"/>
    </source>
</evidence>
<comment type="similarity">
    <text evidence="4">Belongs to the UPP synthase family.</text>
</comment>
<dbReference type="InterPro" id="IPR038887">
    <property type="entry name" value="Nus1/NgBR"/>
</dbReference>
<dbReference type="GO" id="GO:1904423">
    <property type="term" value="C:dehydrodolichyl diphosphate synthase complex"/>
    <property type="evidence" value="ECO:0007669"/>
    <property type="project" value="InterPro"/>
</dbReference>
<dbReference type="PANTHER" id="PTHR21528">
    <property type="entry name" value="DEHYDRODOLICHYL DIPHOSPHATE SYNTHASE COMPLEX SUBUNIT NUS1"/>
    <property type="match status" value="1"/>
</dbReference>
<evidence type="ECO:0000256" key="3">
    <source>
        <dbReference type="ARBA" id="ARBA00004922"/>
    </source>
</evidence>
<keyword evidence="9" id="KW-0460">Magnesium</keyword>